<accession>A0ABD1B764</accession>
<organism evidence="2 3">
    <name type="scientific">Cardamine amara subsp. amara</name>
    <dbReference type="NCBI Taxonomy" id="228776"/>
    <lineage>
        <taxon>Eukaryota</taxon>
        <taxon>Viridiplantae</taxon>
        <taxon>Streptophyta</taxon>
        <taxon>Embryophyta</taxon>
        <taxon>Tracheophyta</taxon>
        <taxon>Spermatophyta</taxon>
        <taxon>Magnoliopsida</taxon>
        <taxon>eudicotyledons</taxon>
        <taxon>Gunneridae</taxon>
        <taxon>Pentapetalae</taxon>
        <taxon>rosids</taxon>
        <taxon>malvids</taxon>
        <taxon>Brassicales</taxon>
        <taxon>Brassicaceae</taxon>
        <taxon>Cardamineae</taxon>
        <taxon>Cardamine</taxon>
    </lineage>
</organism>
<keyword evidence="3" id="KW-1185">Reference proteome</keyword>
<proteinExistence type="predicted"/>
<evidence type="ECO:0000256" key="1">
    <source>
        <dbReference type="SAM" id="Coils"/>
    </source>
</evidence>
<reference evidence="2 3" key="1">
    <citation type="submission" date="2024-04" db="EMBL/GenBank/DDBJ databases">
        <title>Genome assembly C_amara_ONT_v2.</title>
        <authorList>
            <person name="Yant L."/>
            <person name="Moore C."/>
            <person name="Slenker M."/>
        </authorList>
    </citation>
    <scope>NUCLEOTIDE SEQUENCE [LARGE SCALE GENOMIC DNA]</scope>
    <source>
        <tissue evidence="2">Leaf</tissue>
    </source>
</reference>
<feature type="coiled-coil region" evidence="1">
    <location>
        <begin position="23"/>
        <end position="57"/>
    </location>
</feature>
<gene>
    <name evidence="2" type="ORF">V5N11_036054</name>
</gene>
<evidence type="ECO:0000313" key="3">
    <source>
        <dbReference type="Proteomes" id="UP001558713"/>
    </source>
</evidence>
<evidence type="ECO:0000313" key="2">
    <source>
        <dbReference type="EMBL" id="KAL1214781.1"/>
    </source>
</evidence>
<dbReference type="EMBL" id="JBANAX010000300">
    <property type="protein sequence ID" value="KAL1214781.1"/>
    <property type="molecule type" value="Genomic_DNA"/>
</dbReference>
<keyword evidence="1" id="KW-0175">Coiled coil</keyword>
<protein>
    <submittedName>
        <fullName evidence="2">Disease resistance protein</fullName>
    </submittedName>
</protein>
<dbReference type="Proteomes" id="UP001558713">
    <property type="component" value="Unassembled WGS sequence"/>
</dbReference>
<dbReference type="AlphaFoldDB" id="A0ABD1B764"/>
<sequence length="114" mass="13323">MGNPFSTPCDPCVNKISQWLDEKLGYTHNLDDLEKTMEVLKAKRDDLSRRVTRAEDRGLQRLAEVQEWITRVETIENRVNDILSAINVERQRLFFVGFALRVYYRATVMGKVFS</sequence>
<name>A0ABD1B764_CARAN</name>
<comment type="caution">
    <text evidence="2">The sequence shown here is derived from an EMBL/GenBank/DDBJ whole genome shotgun (WGS) entry which is preliminary data.</text>
</comment>